<feature type="transmembrane region" description="Helical" evidence="8">
    <location>
        <begin position="269"/>
        <end position="288"/>
    </location>
</feature>
<dbReference type="EMBL" id="CP059567">
    <property type="protein sequence ID" value="QMT39496.1"/>
    <property type="molecule type" value="Genomic_DNA"/>
</dbReference>
<feature type="transmembrane region" description="Helical" evidence="8">
    <location>
        <begin position="37"/>
        <end position="54"/>
    </location>
</feature>
<keyword evidence="3" id="KW-0813">Transport</keyword>
<comment type="similarity">
    <text evidence="2">Belongs to the EamA transporter family.</text>
</comment>
<evidence type="ECO:0000256" key="7">
    <source>
        <dbReference type="ARBA" id="ARBA00023136"/>
    </source>
</evidence>
<accession>A0A7D7NAD6</accession>
<evidence type="ECO:0000259" key="9">
    <source>
        <dbReference type="Pfam" id="PF00892"/>
    </source>
</evidence>
<dbReference type="GO" id="GO:0005886">
    <property type="term" value="C:plasma membrane"/>
    <property type="evidence" value="ECO:0007669"/>
    <property type="project" value="UniProtKB-SubCell"/>
</dbReference>
<evidence type="ECO:0000313" key="10">
    <source>
        <dbReference type="EMBL" id="QMT39496.1"/>
    </source>
</evidence>
<sequence length="298" mass="33611">MDVIKQGVWAALLSNILFGVLYLYSGWMAPMNGTDVFAWRMLAMLGALWLLLFATRSQGDFFRFIRQTGRNWRKWLLIVLPTPIIASQLWLFMWGPVNGYGVDVAMGYFLFPLMMVLCGWLFLRQQVTPVQWLAVALAGAGVAHELWQTHAFSWATLWVCLTYPVYYLLRRQQGVPALTGLLIDLSLIAPFALVYLVQQGSLGQLAAPSKYWLLVPLLGLISAASMQLNLHASRLLPVPLFGMLSYLEPALLFALSVTLLKVPVAEQSLLTYGLIWLALCVSLFDGWLKMRRPLWQAT</sequence>
<evidence type="ECO:0000256" key="8">
    <source>
        <dbReference type="SAM" id="Phobius"/>
    </source>
</evidence>
<evidence type="ECO:0000256" key="5">
    <source>
        <dbReference type="ARBA" id="ARBA00022692"/>
    </source>
</evidence>
<dbReference type="InterPro" id="IPR004626">
    <property type="entry name" value="RarD"/>
</dbReference>
<feature type="transmembrane region" description="Helical" evidence="8">
    <location>
        <begin position="7"/>
        <end position="25"/>
    </location>
</feature>
<feature type="domain" description="EamA" evidence="9">
    <location>
        <begin position="7"/>
        <end position="143"/>
    </location>
</feature>
<reference evidence="10 11" key="1">
    <citation type="submission" date="2020-07" db="EMBL/GenBank/DDBJ databases">
        <title>Genomic diversity of species in the Neisseriaceae family.</title>
        <authorList>
            <person name="Vincent A.T."/>
            <person name="Bernet E."/>
            <person name="Veyrier F.J."/>
        </authorList>
    </citation>
    <scope>NUCLEOTIDE SEQUENCE [LARGE SCALE GENOMIC DNA]</scope>
    <source>
        <strain evidence="10 11">DSM 22244</strain>
    </source>
</reference>
<feature type="transmembrane region" description="Helical" evidence="8">
    <location>
        <begin position="235"/>
        <end position="257"/>
    </location>
</feature>
<feature type="transmembrane region" description="Helical" evidence="8">
    <location>
        <begin position="152"/>
        <end position="169"/>
    </location>
</feature>
<dbReference type="KEGG" id="nsg:H3L94_06310"/>
<dbReference type="Proteomes" id="UP000514752">
    <property type="component" value="Chromosome"/>
</dbReference>
<evidence type="ECO:0000256" key="6">
    <source>
        <dbReference type="ARBA" id="ARBA00022989"/>
    </source>
</evidence>
<keyword evidence="4" id="KW-1003">Cell membrane</keyword>
<gene>
    <name evidence="10" type="primary">rarD</name>
    <name evidence="10" type="ORF">H3L94_06310</name>
</gene>
<evidence type="ECO:0000256" key="3">
    <source>
        <dbReference type="ARBA" id="ARBA00022448"/>
    </source>
</evidence>
<keyword evidence="5 8" id="KW-0812">Transmembrane</keyword>
<comment type="subcellular location">
    <subcellularLocation>
        <location evidence="1">Cell membrane</location>
        <topology evidence="1">Multi-pass membrane protein</topology>
    </subcellularLocation>
</comment>
<dbReference type="AlphaFoldDB" id="A0A7D7NAD6"/>
<proteinExistence type="inferred from homology"/>
<evidence type="ECO:0000256" key="1">
    <source>
        <dbReference type="ARBA" id="ARBA00004651"/>
    </source>
</evidence>
<feature type="transmembrane region" description="Helical" evidence="8">
    <location>
        <begin position="130"/>
        <end position="146"/>
    </location>
</feature>
<evidence type="ECO:0000256" key="4">
    <source>
        <dbReference type="ARBA" id="ARBA00022475"/>
    </source>
</evidence>
<evidence type="ECO:0000313" key="11">
    <source>
        <dbReference type="Proteomes" id="UP000514752"/>
    </source>
</evidence>
<evidence type="ECO:0000256" key="2">
    <source>
        <dbReference type="ARBA" id="ARBA00007362"/>
    </source>
</evidence>
<dbReference type="RefSeq" id="WP_182121324.1">
    <property type="nucleotide sequence ID" value="NZ_CP059567.1"/>
</dbReference>
<keyword evidence="6 8" id="KW-1133">Transmembrane helix</keyword>
<dbReference type="InterPro" id="IPR037185">
    <property type="entry name" value="EmrE-like"/>
</dbReference>
<dbReference type="InterPro" id="IPR000620">
    <property type="entry name" value="EamA_dom"/>
</dbReference>
<feature type="transmembrane region" description="Helical" evidence="8">
    <location>
        <begin position="75"/>
        <end position="93"/>
    </location>
</feature>
<dbReference type="Pfam" id="PF00892">
    <property type="entry name" value="EamA"/>
    <property type="match status" value="1"/>
</dbReference>
<feature type="transmembrane region" description="Helical" evidence="8">
    <location>
        <begin position="105"/>
        <end position="123"/>
    </location>
</feature>
<feature type="transmembrane region" description="Helical" evidence="8">
    <location>
        <begin position="210"/>
        <end position="228"/>
    </location>
</feature>
<feature type="transmembrane region" description="Helical" evidence="8">
    <location>
        <begin position="181"/>
        <end position="198"/>
    </location>
</feature>
<name>A0A7D7NAD6_9NEIS</name>
<dbReference type="SUPFAM" id="SSF103481">
    <property type="entry name" value="Multidrug resistance efflux transporter EmrE"/>
    <property type="match status" value="1"/>
</dbReference>
<organism evidence="10 11">
    <name type="scientific">Neisseria shayeganii</name>
    <dbReference type="NCBI Taxonomy" id="607712"/>
    <lineage>
        <taxon>Bacteria</taxon>
        <taxon>Pseudomonadati</taxon>
        <taxon>Pseudomonadota</taxon>
        <taxon>Betaproteobacteria</taxon>
        <taxon>Neisseriales</taxon>
        <taxon>Neisseriaceae</taxon>
        <taxon>Neisseria</taxon>
    </lineage>
</organism>
<dbReference type="NCBIfam" id="TIGR00688">
    <property type="entry name" value="rarD"/>
    <property type="match status" value="1"/>
</dbReference>
<keyword evidence="7 8" id="KW-0472">Membrane</keyword>
<protein>
    <submittedName>
        <fullName evidence="10">EamA family transporter RarD</fullName>
    </submittedName>
</protein>